<protein>
    <recommendedName>
        <fullName evidence="13 16">Sodium/proline symporter</fullName>
    </recommendedName>
    <alternativeName>
        <fullName evidence="14 16">Proline permease</fullName>
    </alternativeName>
</protein>
<dbReference type="CDD" id="cd11475">
    <property type="entry name" value="SLC5sbd_PutP"/>
    <property type="match status" value="1"/>
</dbReference>
<dbReference type="Proteomes" id="UP000295763">
    <property type="component" value="Unassembled WGS sequence"/>
</dbReference>
<feature type="transmembrane region" description="Helical" evidence="16">
    <location>
        <begin position="464"/>
        <end position="483"/>
    </location>
</feature>
<feature type="transmembrane region" description="Helical" evidence="16">
    <location>
        <begin position="407"/>
        <end position="426"/>
    </location>
</feature>
<keyword evidence="11 16" id="KW-0739">Sodium transport</keyword>
<dbReference type="GO" id="GO:0005298">
    <property type="term" value="F:proline:sodium symporter activity"/>
    <property type="evidence" value="ECO:0007669"/>
    <property type="project" value="UniProtKB-UniRule"/>
</dbReference>
<dbReference type="InterPro" id="IPR001734">
    <property type="entry name" value="Na/solute_symporter"/>
</dbReference>
<dbReference type="GO" id="GO:0015824">
    <property type="term" value="P:proline transport"/>
    <property type="evidence" value="ECO:0007669"/>
    <property type="project" value="UniProtKB-UniRule"/>
</dbReference>
<dbReference type="GO" id="GO:0015193">
    <property type="term" value="F:L-proline transmembrane transporter activity"/>
    <property type="evidence" value="ECO:0007669"/>
    <property type="project" value="TreeGrafter"/>
</dbReference>
<dbReference type="NCBIfam" id="TIGR00813">
    <property type="entry name" value="sss"/>
    <property type="match status" value="1"/>
</dbReference>
<evidence type="ECO:0000256" key="9">
    <source>
        <dbReference type="ARBA" id="ARBA00023065"/>
    </source>
</evidence>
<comment type="caution">
    <text evidence="17">The sequence shown here is derived from an EMBL/GenBank/DDBJ whole genome shotgun (WGS) entry which is preliminary data.</text>
</comment>
<comment type="function">
    <text evidence="16">Catalyzes the sodium-dependent uptake of extracellular L-proline.</text>
</comment>
<feature type="transmembrane region" description="Helical" evidence="16">
    <location>
        <begin position="164"/>
        <end position="186"/>
    </location>
</feature>
<accession>A0A4R2TK34</accession>
<feature type="transmembrane region" description="Helical" evidence="16">
    <location>
        <begin position="433"/>
        <end position="452"/>
    </location>
</feature>
<dbReference type="InterPro" id="IPR050277">
    <property type="entry name" value="Sodium:Solute_Symporter"/>
</dbReference>
<feature type="transmembrane region" description="Helical" evidence="16">
    <location>
        <begin position="329"/>
        <end position="354"/>
    </location>
</feature>
<feature type="transmembrane region" description="Helical" evidence="16">
    <location>
        <begin position="12"/>
        <end position="30"/>
    </location>
</feature>
<evidence type="ECO:0000256" key="16">
    <source>
        <dbReference type="RuleBase" id="RU366012"/>
    </source>
</evidence>
<dbReference type="InterPro" id="IPR038377">
    <property type="entry name" value="Na/Glc_symporter_sf"/>
</dbReference>
<dbReference type="PANTHER" id="PTHR48086">
    <property type="entry name" value="SODIUM/PROLINE SYMPORTER-RELATED"/>
    <property type="match status" value="1"/>
</dbReference>
<keyword evidence="5 16" id="KW-0812">Transmembrane</keyword>
<feature type="transmembrane region" description="Helical" evidence="16">
    <location>
        <begin position="375"/>
        <end position="395"/>
    </location>
</feature>
<keyword evidence="3 16" id="KW-0813">Transport</keyword>
<dbReference type="FunFam" id="1.20.1730.10:FF:000002">
    <property type="entry name" value="Sodium/proline symporter"/>
    <property type="match status" value="1"/>
</dbReference>
<dbReference type="NCBIfam" id="TIGR02121">
    <property type="entry name" value="Na_Pro_sym"/>
    <property type="match status" value="1"/>
</dbReference>
<keyword evidence="10 16" id="KW-0472">Membrane</keyword>
<keyword evidence="9 16" id="KW-0406">Ion transport</keyword>
<evidence type="ECO:0000256" key="1">
    <source>
        <dbReference type="ARBA" id="ARBA00004651"/>
    </source>
</evidence>
<dbReference type="AlphaFoldDB" id="A0A4R2TK34"/>
<evidence type="ECO:0000256" key="13">
    <source>
        <dbReference type="ARBA" id="ARBA00067214"/>
    </source>
</evidence>
<feature type="transmembrane region" description="Helical" evidence="16">
    <location>
        <begin position="67"/>
        <end position="88"/>
    </location>
</feature>
<gene>
    <name evidence="17" type="ORF">EDC44_10130</name>
</gene>
<organism evidence="17 18">
    <name type="scientific">Cricetibacter osteomyelitidis</name>
    <dbReference type="NCBI Taxonomy" id="1521931"/>
    <lineage>
        <taxon>Bacteria</taxon>
        <taxon>Pseudomonadati</taxon>
        <taxon>Pseudomonadota</taxon>
        <taxon>Gammaproteobacteria</taxon>
        <taxon>Pasteurellales</taxon>
        <taxon>Pasteurellaceae</taxon>
        <taxon>Cricetibacter</taxon>
    </lineage>
</organism>
<keyword evidence="16" id="KW-0997">Cell inner membrane</keyword>
<dbReference type="OrthoDB" id="9789704at2"/>
<comment type="catalytic activity">
    <reaction evidence="12">
        <text>L-proline(in) + Na(+)(in) = L-proline(out) + Na(+)(out)</text>
        <dbReference type="Rhea" id="RHEA:28967"/>
        <dbReference type="ChEBI" id="CHEBI:29101"/>
        <dbReference type="ChEBI" id="CHEBI:60039"/>
    </reaction>
</comment>
<proteinExistence type="inferred from homology"/>
<keyword evidence="16" id="KW-0029">Amino-acid transport</keyword>
<comment type="subcellular location">
    <subcellularLocation>
        <location evidence="16">Cell inner membrane</location>
        <topology evidence="16">Multi-pass membrane protein</topology>
    </subcellularLocation>
    <subcellularLocation>
        <location evidence="1">Cell membrane</location>
        <topology evidence="1">Multi-pass membrane protein</topology>
    </subcellularLocation>
</comment>
<sequence>MFGFDPTMVTFTVYILGMIAIGFLAYYYTNNLSDYILGGRKLGSFVTAMSAGASDMSGWLLMGLPGAVYAAGLVEGWIAIGLTVGAYLNWLFVAGRLRVFTEFNNNALTLPEYFHARFGTEHKTLKIISATIILVFFTIYCASGVVAGAKLFQNLMQVEYSTAIWYGALATIIYTFIGGFLAVSWTDTIQATLMVFALILTPVFVVLALGGMEQMQAVLVQAEVAAQKDFTDIFTGTTPLGLLSLAAWGLGYFGQPHILARFMAAYSVKSLHRARRIGMVWMIICLTGAVAIGFFGITYFYANPQVAQVVNNEHEQVFIELAKLLFNPWIAGVLLSAILAAVMSTLSGQLLISASAITEDFYKGFIRPNAGEKELVWLGRSMVLVIAGIAIALAQDENNKVLKLVEFAWAGFGSAFGPVVLLSLFWKRMTSAGALAGMLTGSTVVFAWKKLLPAGSELAGVYEMIPGFLLGSLAIIVVSLLAGKPEDKVAETFDLATRAYKTAAK</sequence>
<evidence type="ECO:0000313" key="17">
    <source>
        <dbReference type="EMBL" id="TCP97648.1"/>
    </source>
</evidence>
<evidence type="ECO:0000256" key="5">
    <source>
        <dbReference type="ARBA" id="ARBA00022692"/>
    </source>
</evidence>
<evidence type="ECO:0000256" key="3">
    <source>
        <dbReference type="ARBA" id="ARBA00022448"/>
    </source>
</evidence>
<dbReference type="GO" id="GO:0031402">
    <property type="term" value="F:sodium ion binding"/>
    <property type="evidence" value="ECO:0007669"/>
    <property type="project" value="UniProtKB-UniRule"/>
</dbReference>
<name>A0A4R2TK34_9PAST</name>
<feature type="transmembrane region" description="Helical" evidence="16">
    <location>
        <begin position="193"/>
        <end position="213"/>
    </location>
</feature>
<keyword evidence="4" id="KW-1003">Cell membrane</keyword>
<feature type="transmembrane region" description="Helical" evidence="16">
    <location>
        <begin position="42"/>
        <end position="61"/>
    </location>
</feature>
<evidence type="ECO:0000256" key="7">
    <source>
        <dbReference type="ARBA" id="ARBA00022989"/>
    </source>
</evidence>
<dbReference type="InterPro" id="IPR011851">
    <property type="entry name" value="Na/Pro_symporter"/>
</dbReference>
<evidence type="ECO:0000256" key="2">
    <source>
        <dbReference type="ARBA" id="ARBA00006434"/>
    </source>
</evidence>
<keyword evidence="6 16" id="KW-0769">Symport</keyword>
<evidence type="ECO:0000313" key="18">
    <source>
        <dbReference type="Proteomes" id="UP000295763"/>
    </source>
</evidence>
<keyword evidence="7 16" id="KW-1133">Transmembrane helix</keyword>
<feature type="transmembrane region" description="Helical" evidence="16">
    <location>
        <begin position="127"/>
        <end position="152"/>
    </location>
</feature>
<evidence type="ECO:0000256" key="6">
    <source>
        <dbReference type="ARBA" id="ARBA00022847"/>
    </source>
</evidence>
<dbReference type="Pfam" id="PF00474">
    <property type="entry name" value="SSF"/>
    <property type="match status" value="1"/>
</dbReference>
<evidence type="ECO:0000256" key="10">
    <source>
        <dbReference type="ARBA" id="ARBA00023136"/>
    </source>
</evidence>
<evidence type="ECO:0000256" key="8">
    <source>
        <dbReference type="ARBA" id="ARBA00023053"/>
    </source>
</evidence>
<dbReference type="PANTHER" id="PTHR48086:SF3">
    <property type="entry name" value="SODIUM_PROLINE SYMPORTER"/>
    <property type="match status" value="1"/>
</dbReference>
<dbReference type="PROSITE" id="PS50283">
    <property type="entry name" value="NA_SOLUT_SYMP_3"/>
    <property type="match status" value="1"/>
</dbReference>
<dbReference type="EMBL" id="SLYB01000001">
    <property type="protein sequence ID" value="TCP97648.1"/>
    <property type="molecule type" value="Genomic_DNA"/>
</dbReference>
<feature type="transmembrane region" description="Helical" evidence="16">
    <location>
        <begin position="279"/>
        <end position="302"/>
    </location>
</feature>
<comment type="similarity">
    <text evidence="2 15">Belongs to the sodium:solute symporter (SSF) (TC 2.A.21) family.</text>
</comment>
<reference evidence="17 18" key="1">
    <citation type="submission" date="2019-03" db="EMBL/GenBank/DDBJ databases">
        <title>Genomic Encyclopedia of Type Strains, Phase IV (KMG-IV): sequencing the most valuable type-strain genomes for metagenomic binning, comparative biology and taxonomic classification.</title>
        <authorList>
            <person name="Goeker M."/>
        </authorList>
    </citation>
    <scope>NUCLEOTIDE SEQUENCE [LARGE SCALE GENOMIC DNA]</scope>
    <source>
        <strain evidence="17 18">DSM 28404</strain>
    </source>
</reference>
<dbReference type="Gene3D" id="1.20.1730.10">
    <property type="entry name" value="Sodium/glucose cotransporter"/>
    <property type="match status" value="1"/>
</dbReference>
<dbReference type="RefSeq" id="WP_131974151.1">
    <property type="nucleotide sequence ID" value="NZ_SLYB01000001.1"/>
</dbReference>
<feature type="transmembrane region" description="Helical" evidence="16">
    <location>
        <begin position="233"/>
        <end position="253"/>
    </location>
</feature>
<evidence type="ECO:0000256" key="15">
    <source>
        <dbReference type="RuleBase" id="RU362091"/>
    </source>
</evidence>
<keyword evidence="8 16" id="KW-0915">Sodium</keyword>
<evidence type="ECO:0000256" key="12">
    <source>
        <dbReference type="ARBA" id="ARBA00033708"/>
    </source>
</evidence>
<keyword evidence="18" id="KW-1185">Reference proteome</keyword>
<dbReference type="GO" id="GO:0005886">
    <property type="term" value="C:plasma membrane"/>
    <property type="evidence" value="ECO:0007669"/>
    <property type="project" value="UniProtKB-SubCell"/>
</dbReference>
<evidence type="ECO:0000256" key="14">
    <source>
        <dbReference type="ARBA" id="ARBA00082709"/>
    </source>
</evidence>
<evidence type="ECO:0000256" key="4">
    <source>
        <dbReference type="ARBA" id="ARBA00022475"/>
    </source>
</evidence>
<evidence type="ECO:0000256" key="11">
    <source>
        <dbReference type="ARBA" id="ARBA00023201"/>
    </source>
</evidence>